<name>A0A3B3RVK6_9TELE</name>
<dbReference type="AlphaFoldDB" id="A0A3B3RVK6"/>
<feature type="region of interest" description="Disordered" evidence="2">
    <location>
        <begin position="84"/>
        <end position="104"/>
    </location>
</feature>
<evidence type="ECO:0000259" key="3">
    <source>
        <dbReference type="Pfam" id="PF14160"/>
    </source>
</evidence>
<keyword evidence="6" id="KW-1185">Reference proteome</keyword>
<dbReference type="Pfam" id="PF14160">
    <property type="entry name" value="FAM110_C"/>
    <property type="match status" value="1"/>
</dbReference>
<organism evidence="5 6">
    <name type="scientific">Paramormyrops kingsleyae</name>
    <dbReference type="NCBI Taxonomy" id="1676925"/>
    <lineage>
        <taxon>Eukaryota</taxon>
        <taxon>Metazoa</taxon>
        <taxon>Chordata</taxon>
        <taxon>Craniata</taxon>
        <taxon>Vertebrata</taxon>
        <taxon>Euteleostomi</taxon>
        <taxon>Actinopterygii</taxon>
        <taxon>Neopterygii</taxon>
        <taxon>Teleostei</taxon>
        <taxon>Osteoglossocephala</taxon>
        <taxon>Osteoglossomorpha</taxon>
        <taxon>Osteoglossiformes</taxon>
        <taxon>Mormyridae</taxon>
        <taxon>Paramormyrops</taxon>
    </lineage>
</organism>
<sequence>MSLLIRALNLKAGVASRILGKGPEYLRKQIDREVESKGRPSAAERLAASKQQYVKSPQLIASEDSSPSADDKLRIPARQIGEGARKEAAAIVRPGSSKRQRPDSLLVHRQRCENVKGSRTENAKGTFVRRLFPGSQKDKISVCPGPAVKESDPGKVSKTVQNEKLEIKARLRVPDDHAHVTPQGAKPRNTVLRSHSDISSRYSRNFSEFETFFKYCGLNGDVIETLGKENFSVPSDEQSDHTRSGSESPTDDGFSCKSDESDGLLEEELAEKSRQNTSIVERNARIIKWLYSCRNANESGKVLRDLE</sequence>
<proteinExistence type="inferred from homology"/>
<evidence type="ECO:0000313" key="6">
    <source>
        <dbReference type="Proteomes" id="UP000261540"/>
    </source>
</evidence>
<feature type="domain" description="Centrosome-associated FAM110 C-terminal" evidence="3">
    <location>
        <begin position="189"/>
        <end position="296"/>
    </location>
</feature>
<feature type="domain" description="Centrosome-associated FAM110 N-terminal" evidence="4">
    <location>
        <begin position="13"/>
        <end position="63"/>
    </location>
</feature>
<dbReference type="Pfam" id="PF14161">
    <property type="entry name" value="FAM110_N"/>
    <property type="match status" value="1"/>
</dbReference>
<dbReference type="PANTHER" id="PTHR14758:SF5">
    <property type="entry name" value="PROTEIN FAM110C"/>
    <property type="match status" value="1"/>
</dbReference>
<dbReference type="Proteomes" id="UP000261540">
    <property type="component" value="Unplaced"/>
</dbReference>
<reference evidence="5" key="2">
    <citation type="submission" date="2025-09" db="UniProtKB">
        <authorList>
            <consortium name="Ensembl"/>
        </authorList>
    </citation>
    <scope>IDENTIFICATION</scope>
</reference>
<dbReference type="GeneTree" id="ENSGT00950000183056"/>
<evidence type="ECO:0000256" key="1">
    <source>
        <dbReference type="ARBA" id="ARBA00010576"/>
    </source>
</evidence>
<accession>A0A3B3RVK6</accession>
<comment type="similarity">
    <text evidence="1">Belongs to the FAM110 family.</text>
</comment>
<feature type="region of interest" description="Disordered" evidence="2">
    <location>
        <begin position="31"/>
        <end position="71"/>
    </location>
</feature>
<dbReference type="PANTHER" id="PTHR14758">
    <property type="entry name" value="AGAP005440-PA"/>
    <property type="match status" value="1"/>
</dbReference>
<feature type="region of interest" description="Disordered" evidence="2">
    <location>
        <begin position="232"/>
        <end position="277"/>
    </location>
</feature>
<feature type="region of interest" description="Disordered" evidence="2">
    <location>
        <begin position="176"/>
        <end position="196"/>
    </location>
</feature>
<evidence type="ECO:0000259" key="4">
    <source>
        <dbReference type="Pfam" id="PF14161"/>
    </source>
</evidence>
<reference evidence="5" key="1">
    <citation type="submission" date="2025-08" db="UniProtKB">
        <authorList>
            <consortium name="Ensembl"/>
        </authorList>
    </citation>
    <scope>IDENTIFICATION</scope>
</reference>
<evidence type="ECO:0000256" key="2">
    <source>
        <dbReference type="SAM" id="MobiDB-lite"/>
    </source>
</evidence>
<evidence type="ECO:0000313" key="5">
    <source>
        <dbReference type="Ensembl" id="ENSPKIP00000022338.1"/>
    </source>
</evidence>
<dbReference type="InterPro" id="IPR025739">
    <property type="entry name" value="FAM110_N"/>
</dbReference>
<protein>
    <submittedName>
        <fullName evidence="5">Family with sequence similarity 110 member C</fullName>
    </submittedName>
</protein>
<dbReference type="InterPro" id="IPR025740">
    <property type="entry name" value="FAM110"/>
</dbReference>
<dbReference type="InterPro" id="IPR025741">
    <property type="entry name" value="FAM110_C"/>
</dbReference>
<dbReference type="Ensembl" id="ENSPKIT00000002998.1">
    <property type="protein sequence ID" value="ENSPKIP00000022338.1"/>
    <property type="gene ID" value="ENSPKIG00000006382.1"/>
</dbReference>